<proteinExistence type="predicted"/>
<keyword evidence="2" id="KW-1133">Transmembrane helix</keyword>
<keyword evidence="2" id="KW-0472">Membrane</keyword>
<dbReference type="Proteomes" id="UP000613208">
    <property type="component" value="Unassembled WGS sequence"/>
</dbReference>
<organism evidence="3 4">
    <name type="scientific">Anaerostipes butyraticus</name>
    <dbReference type="NCBI Taxonomy" id="645466"/>
    <lineage>
        <taxon>Bacteria</taxon>
        <taxon>Bacillati</taxon>
        <taxon>Bacillota</taxon>
        <taxon>Clostridia</taxon>
        <taxon>Lachnospirales</taxon>
        <taxon>Lachnospiraceae</taxon>
        <taxon>Anaerostipes</taxon>
    </lineage>
</organism>
<dbReference type="RefSeq" id="WP_201310798.1">
    <property type="nucleotide sequence ID" value="NZ_BLYI01000030.1"/>
</dbReference>
<evidence type="ECO:0000256" key="2">
    <source>
        <dbReference type="SAM" id="Phobius"/>
    </source>
</evidence>
<evidence type="ECO:0000256" key="1">
    <source>
        <dbReference type="SAM" id="MobiDB-lite"/>
    </source>
</evidence>
<comment type="caution">
    <text evidence="3">The sequence shown here is derived from an EMBL/GenBank/DDBJ whole genome shotgun (WGS) entry which is preliminary data.</text>
</comment>
<keyword evidence="2" id="KW-0812">Transmembrane</keyword>
<keyword evidence="4" id="KW-1185">Reference proteome</keyword>
<sequence length="153" mass="17262">MSGISIMLLIVFALFVLQAIGGVFQILNYKKAIRRVHKFGNVGFGQKRGGLSAGYIVMIACDQNGTITGGEIMKGFSFLARFRPWKSFLGRDVMGESIYSYLDELHQMDKKKRKRYKGYINALEALDQRLNRKEEEQDTGEETKLLGTTGRAV</sequence>
<dbReference type="AlphaFoldDB" id="A0A916Q9I1"/>
<feature type="transmembrane region" description="Helical" evidence="2">
    <location>
        <begin position="6"/>
        <end position="27"/>
    </location>
</feature>
<evidence type="ECO:0008006" key="5">
    <source>
        <dbReference type="Google" id="ProtNLM"/>
    </source>
</evidence>
<reference evidence="3" key="1">
    <citation type="submission" date="2020-06" db="EMBL/GenBank/DDBJ databases">
        <title>Characterization of fructooligosaccharide metabolism and fructooligosaccharide-degrading enzymes in human commensal butyrate producers.</title>
        <authorList>
            <person name="Tanno H."/>
            <person name="Fujii T."/>
            <person name="Hirano K."/>
            <person name="Maeno S."/>
            <person name="Tonozuka T."/>
            <person name="Sakamoto M."/>
            <person name="Ohkuma M."/>
            <person name="Tochio T."/>
            <person name="Endo A."/>
        </authorList>
    </citation>
    <scope>NUCLEOTIDE SEQUENCE</scope>
    <source>
        <strain evidence="3">JCM 17466</strain>
    </source>
</reference>
<protein>
    <recommendedName>
        <fullName evidence="5">Transcriptional regulator</fullName>
    </recommendedName>
</protein>
<dbReference type="EMBL" id="BLYI01000030">
    <property type="protein sequence ID" value="GFO85091.1"/>
    <property type="molecule type" value="Genomic_DNA"/>
</dbReference>
<dbReference type="Pfam" id="PF06923">
    <property type="entry name" value="GutM"/>
    <property type="match status" value="1"/>
</dbReference>
<name>A0A916Q9I1_9FIRM</name>
<evidence type="ECO:0000313" key="3">
    <source>
        <dbReference type="EMBL" id="GFO85091.1"/>
    </source>
</evidence>
<evidence type="ECO:0000313" key="4">
    <source>
        <dbReference type="Proteomes" id="UP000613208"/>
    </source>
</evidence>
<gene>
    <name evidence="3" type="ORF">ANBU17_14380</name>
</gene>
<accession>A0A916Q9I1</accession>
<dbReference type="InterPro" id="IPR009693">
    <property type="entry name" value="Glucitol_operon_activator"/>
</dbReference>
<feature type="region of interest" description="Disordered" evidence="1">
    <location>
        <begin position="131"/>
        <end position="153"/>
    </location>
</feature>